<keyword evidence="2" id="KW-0732">Signal</keyword>
<dbReference type="InterPro" id="IPR036249">
    <property type="entry name" value="Thioredoxin-like_sf"/>
</dbReference>
<feature type="chain" id="PRO_5038458811" description="Thioredoxin domain-containing protein" evidence="2">
    <location>
        <begin position="22"/>
        <end position="164"/>
    </location>
</feature>
<evidence type="ECO:0000256" key="1">
    <source>
        <dbReference type="SAM" id="MobiDB-lite"/>
    </source>
</evidence>
<evidence type="ECO:0000313" key="3">
    <source>
        <dbReference type="EMBL" id="PKQ28314.1"/>
    </source>
</evidence>
<name>A0A2N3G6U5_9ACTN</name>
<accession>A0A2N3G6U5</accession>
<gene>
    <name evidence="3" type="ORF">CVT63_03535</name>
</gene>
<dbReference type="Proteomes" id="UP000233654">
    <property type="component" value="Unassembled WGS sequence"/>
</dbReference>
<feature type="signal peptide" evidence="2">
    <location>
        <begin position="1"/>
        <end position="21"/>
    </location>
</feature>
<dbReference type="Gene3D" id="3.40.30.10">
    <property type="entry name" value="Glutaredoxin"/>
    <property type="match status" value="1"/>
</dbReference>
<feature type="compositionally biased region" description="Pro residues" evidence="1">
    <location>
        <begin position="141"/>
        <end position="156"/>
    </location>
</feature>
<organism evidence="3 4">
    <name type="scientific">Candidatus Anoxymicrobium japonicum</name>
    <dbReference type="NCBI Taxonomy" id="2013648"/>
    <lineage>
        <taxon>Bacteria</taxon>
        <taxon>Bacillati</taxon>
        <taxon>Actinomycetota</taxon>
        <taxon>Candidatus Geothermincolia</taxon>
        <taxon>Candidatus Geothermincolales</taxon>
        <taxon>Candidatus Anoxymicrobiaceae</taxon>
        <taxon>Candidatus Anoxymicrobium</taxon>
    </lineage>
</organism>
<dbReference type="PROSITE" id="PS51257">
    <property type="entry name" value="PROKAR_LIPOPROTEIN"/>
    <property type="match status" value="1"/>
</dbReference>
<evidence type="ECO:0000313" key="4">
    <source>
        <dbReference type="Proteomes" id="UP000233654"/>
    </source>
</evidence>
<dbReference type="SUPFAM" id="SSF52833">
    <property type="entry name" value="Thioredoxin-like"/>
    <property type="match status" value="1"/>
</dbReference>
<dbReference type="EMBL" id="PHEX01000022">
    <property type="protein sequence ID" value="PKQ28314.1"/>
    <property type="molecule type" value="Genomic_DNA"/>
</dbReference>
<comment type="caution">
    <text evidence="3">The sequence shown here is derived from an EMBL/GenBank/DDBJ whole genome shotgun (WGS) entry which is preliminary data.</text>
</comment>
<feature type="region of interest" description="Disordered" evidence="1">
    <location>
        <begin position="122"/>
        <end position="164"/>
    </location>
</feature>
<evidence type="ECO:0000256" key="2">
    <source>
        <dbReference type="SAM" id="SignalP"/>
    </source>
</evidence>
<feature type="compositionally biased region" description="Low complexity" evidence="1">
    <location>
        <begin position="123"/>
        <end position="140"/>
    </location>
</feature>
<sequence length="164" mass="17525">MNLRKATVAMVICVFALTGIATLSGCGQGKPRVITFLGKSSKSYTDTKAMIDKAKKKFGDKIIWENYDYDSPSSKSAIDKYTVSMNPTVIITNSKGQIKQTFMGKPMEDQLLMTIESFIPQKSAQATTPSSAPNSTTVPGTPYPPGATPGATPQPLPQTTTPGK</sequence>
<proteinExistence type="predicted"/>
<dbReference type="AlphaFoldDB" id="A0A2N3G6U5"/>
<reference evidence="3 4" key="1">
    <citation type="journal article" date="2017" name="ISME J.">
        <title>Potential for microbial H2 and metal transformations associated with novel bacteria and archaea in deep terrestrial subsurface sediments.</title>
        <authorList>
            <person name="Hernsdorf A.W."/>
            <person name="Amano Y."/>
            <person name="Miyakawa K."/>
            <person name="Ise K."/>
            <person name="Suzuki Y."/>
            <person name="Anantharaman K."/>
            <person name="Probst A."/>
            <person name="Burstein D."/>
            <person name="Thomas B.C."/>
            <person name="Banfield J.F."/>
        </authorList>
    </citation>
    <scope>NUCLEOTIDE SEQUENCE [LARGE SCALE GENOMIC DNA]</scope>
    <source>
        <strain evidence="3">HGW-Actinobacteria-3</strain>
    </source>
</reference>
<evidence type="ECO:0008006" key="5">
    <source>
        <dbReference type="Google" id="ProtNLM"/>
    </source>
</evidence>
<protein>
    <recommendedName>
        <fullName evidence="5">Thioredoxin domain-containing protein</fullName>
    </recommendedName>
</protein>